<accession>A0A1G5VW74</accession>
<dbReference type="GO" id="GO:0006446">
    <property type="term" value="P:regulation of translational initiation"/>
    <property type="evidence" value="ECO:0007669"/>
    <property type="project" value="TreeGrafter"/>
</dbReference>
<dbReference type="InterPro" id="IPR036956">
    <property type="entry name" value="Impact_N_sf"/>
</dbReference>
<dbReference type="SUPFAM" id="SSF54980">
    <property type="entry name" value="EF-G C-terminal domain-like"/>
    <property type="match status" value="1"/>
</dbReference>
<dbReference type="NCBIfam" id="TIGR00257">
    <property type="entry name" value="IMPACT_YIGZ"/>
    <property type="match status" value="1"/>
</dbReference>
<evidence type="ECO:0000313" key="5">
    <source>
        <dbReference type="Proteomes" id="UP000199689"/>
    </source>
</evidence>
<feature type="domain" description="Impact N-terminal" evidence="2">
    <location>
        <begin position="19"/>
        <end position="122"/>
    </location>
</feature>
<evidence type="ECO:0000313" key="4">
    <source>
        <dbReference type="EMBL" id="SDA50130.1"/>
    </source>
</evidence>
<dbReference type="InterPro" id="IPR023582">
    <property type="entry name" value="Impact"/>
</dbReference>
<dbReference type="PANTHER" id="PTHR16301">
    <property type="entry name" value="IMPACT-RELATED"/>
    <property type="match status" value="1"/>
</dbReference>
<reference evidence="4 5" key="1">
    <citation type="submission" date="2016-10" db="EMBL/GenBank/DDBJ databases">
        <authorList>
            <person name="de Groot N.N."/>
        </authorList>
    </citation>
    <scope>NUCLEOTIDE SEQUENCE [LARGE SCALE GENOMIC DNA]</scope>
    <source>
        <strain evidence="4 5">DSM 15230</strain>
    </source>
</reference>
<organism evidence="4 5">
    <name type="scientific">Allisonella histaminiformans</name>
    <dbReference type="NCBI Taxonomy" id="209880"/>
    <lineage>
        <taxon>Bacteria</taxon>
        <taxon>Bacillati</taxon>
        <taxon>Bacillota</taxon>
        <taxon>Negativicutes</taxon>
        <taxon>Veillonellales</taxon>
        <taxon>Veillonellaceae</taxon>
        <taxon>Allisonella</taxon>
    </lineage>
</organism>
<dbReference type="InterPro" id="IPR020568">
    <property type="entry name" value="Ribosomal_Su5_D2-typ_SF"/>
</dbReference>
<dbReference type="PROSITE" id="PS00910">
    <property type="entry name" value="UPF0029"/>
    <property type="match status" value="1"/>
</dbReference>
<dbReference type="InterPro" id="IPR001498">
    <property type="entry name" value="Impact_N"/>
</dbReference>
<dbReference type="Proteomes" id="UP000199689">
    <property type="component" value="Unassembled WGS sequence"/>
</dbReference>
<dbReference type="InterPro" id="IPR015269">
    <property type="entry name" value="UPF0029_Impact_C"/>
</dbReference>
<dbReference type="PANTHER" id="PTHR16301:SF20">
    <property type="entry name" value="IMPACT FAMILY MEMBER YIGZ"/>
    <property type="match status" value="1"/>
</dbReference>
<dbReference type="GO" id="GO:0005737">
    <property type="term" value="C:cytoplasm"/>
    <property type="evidence" value="ECO:0007669"/>
    <property type="project" value="TreeGrafter"/>
</dbReference>
<evidence type="ECO:0000256" key="1">
    <source>
        <dbReference type="ARBA" id="ARBA00007665"/>
    </source>
</evidence>
<evidence type="ECO:0000259" key="3">
    <source>
        <dbReference type="Pfam" id="PF09186"/>
    </source>
</evidence>
<proteinExistence type="inferred from homology"/>
<dbReference type="InterPro" id="IPR035647">
    <property type="entry name" value="EFG_III/V"/>
</dbReference>
<dbReference type="Pfam" id="PF01205">
    <property type="entry name" value="Impact_N"/>
    <property type="match status" value="1"/>
</dbReference>
<protein>
    <submittedName>
        <fullName evidence="4">Uncharacterized protein, YigZ family</fullName>
    </submittedName>
</protein>
<dbReference type="AlphaFoldDB" id="A0A1G5VW74"/>
<sequence length="210" mass="22857">MLTPYSSPVASCRTQTEIKKSLFIADIIPVHTTDDVESALAAIKKEFKDATHHCYAYRLGTTQIAEKSSDGGEPSGTAGHPMLHVLQGNELTNVLGIVTRYFGGIKLGAGGLARAYAGSLADTVKAAPLARYTPHNRMELTIPYSAVGSFEHYVEGTDIRVLDRAFSDKVKISFLCLPEKAEEHARVFTDMTAGKAQIEKIGEEYVPIRK</sequence>
<evidence type="ECO:0000259" key="2">
    <source>
        <dbReference type="Pfam" id="PF01205"/>
    </source>
</evidence>
<gene>
    <name evidence="4" type="ORF">SAMN02910343_00947</name>
</gene>
<dbReference type="STRING" id="209880.SAMN02910343_00947"/>
<dbReference type="InterPro" id="IPR015796">
    <property type="entry name" value="Impact_YigZ-like"/>
</dbReference>
<dbReference type="Pfam" id="PF09186">
    <property type="entry name" value="DUF1949"/>
    <property type="match status" value="1"/>
</dbReference>
<dbReference type="Gene3D" id="3.30.70.240">
    <property type="match status" value="1"/>
</dbReference>
<dbReference type="EMBL" id="FMXA01000010">
    <property type="protein sequence ID" value="SDA50130.1"/>
    <property type="molecule type" value="Genomic_DNA"/>
</dbReference>
<keyword evidence="5" id="KW-1185">Reference proteome</keyword>
<dbReference type="OrthoDB" id="9813771at2"/>
<dbReference type="GeneID" id="87755973"/>
<name>A0A1G5VW74_9FIRM</name>
<dbReference type="RefSeq" id="WP_091364396.1">
    <property type="nucleotide sequence ID" value="NZ_CALJSX010000051.1"/>
</dbReference>
<comment type="similarity">
    <text evidence="1">Belongs to the IMPACT family.</text>
</comment>
<dbReference type="InterPro" id="IPR020569">
    <property type="entry name" value="UPF0029_Impact_CS"/>
</dbReference>
<feature type="domain" description="UPF0029" evidence="3">
    <location>
        <begin position="140"/>
        <end position="195"/>
    </location>
</feature>
<dbReference type="Gene3D" id="3.30.230.30">
    <property type="entry name" value="Impact, N-terminal domain"/>
    <property type="match status" value="1"/>
</dbReference>
<dbReference type="SUPFAM" id="SSF54211">
    <property type="entry name" value="Ribosomal protein S5 domain 2-like"/>
    <property type="match status" value="1"/>
</dbReference>